<dbReference type="RefSeq" id="WP_434029102.1">
    <property type="nucleotide sequence ID" value="NZ_BNBA01000010.1"/>
</dbReference>
<protein>
    <recommendedName>
        <fullName evidence="1">Amidohydrolase-related domain-containing protein</fullName>
    </recommendedName>
</protein>
<gene>
    <name evidence="2" type="ORF">GCM10009090_15820</name>
</gene>
<organism evidence="2 3">
    <name type="scientific">Xanthomonas boreopolis</name>
    <dbReference type="NCBI Taxonomy" id="86183"/>
    <lineage>
        <taxon>Bacteria</taxon>
        <taxon>Pseudomonadati</taxon>
        <taxon>Pseudomonadota</taxon>
        <taxon>Gammaproteobacteria</taxon>
        <taxon>Lysobacterales</taxon>
        <taxon>Lysobacteraceae</taxon>
        <taxon>Xanthomonas</taxon>
    </lineage>
</organism>
<reference evidence="2" key="2">
    <citation type="submission" date="2020-09" db="EMBL/GenBank/DDBJ databases">
        <authorList>
            <person name="Sun Q."/>
            <person name="Ohkuma M."/>
        </authorList>
    </citation>
    <scope>NUCLEOTIDE SEQUENCE</scope>
    <source>
        <strain evidence="2">JCM 13306</strain>
    </source>
</reference>
<proteinExistence type="predicted"/>
<dbReference type="PANTHER" id="PTHR43135">
    <property type="entry name" value="ALPHA-D-RIBOSE 1-METHYLPHOSPHONATE 5-TRIPHOSPHATE DIPHOSPHATASE"/>
    <property type="match status" value="1"/>
</dbReference>
<dbReference type="GO" id="GO:0016810">
    <property type="term" value="F:hydrolase activity, acting on carbon-nitrogen (but not peptide) bonds"/>
    <property type="evidence" value="ECO:0007669"/>
    <property type="project" value="InterPro"/>
</dbReference>
<dbReference type="InterPro" id="IPR032466">
    <property type="entry name" value="Metal_Hydrolase"/>
</dbReference>
<dbReference type="Gene3D" id="2.30.40.10">
    <property type="entry name" value="Urease, subunit C, domain 1"/>
    <property type="match status" value="1"/>
</dbReference>
<dbReference type="SUPFAM" id="SSF51338">
    <property type="entry name" value="Composite domain of metallo-dependent hydrolases"/>
    <property type="match status" value="1"/>
</dbReference>
<evidence type="ECO:0000313" key="2">
    <source>
        <dbReference type="EMBL" id="GHH52338.1"/>
    </source>
</evidence>
<dbReference type="Gene3D" id="3.20.20.140">
    <property type="entry name" value="Metal-dependent hydrolases"/>
    <property type="match status" value="1"/>
</dbReference>
<sequence length="340" mass="36703">MGEARNSFVGRTRLAIANGELAGPRAFVALAVDGSPRYGHLVVRDAGDAQAVVRIAQANGYDFLKVYNNLSAEAFQALMAAAKSAGLPVVGHGVSAVGLRKQIEAGQAMVAHAEELFYTYFSQPPEHDPNAAPDPAEIPGAIAMLRRHGTPVVADLVTYRTIAEQWGRPDIVEAYLRRPEARWLPPQYRVSWPAQGYARRSGSLAGRVAFLQRLVREMQQAGIPLLSGTDAQDIPGLVGGFSLHANLRALESAGLSRYQALATATRVPGEFVQRHYPATRCFGVVAQGARADLLLVPANPLDDLAVLMQPQGVMADGRWYPADALKARMDEVAESYRLAR</sequence>
<dbReference type="Pfam" id="PF01979">
    <property type="entry name" value="Amidohydro_1"/>
    <property type="match status" value="1"/>
</dbReference>
<dbReference type="InterPro" id="IPR051781">
    <property type="entry name" value="Metallo-dep_Hydrolase"/>
</dbReference>
<evidence type="ECO:0000313" key="3">
    <source>
        <dbReference type="Proteomes" id="UP000623958"/>
    </source>
</evidence>
<name>A0A919KI77_9XANT</name>
<feature type="domain" description="Amidohydrolase-related" evidence="1">
    <location>
        <begin position="70"/>
        <end position="319"/>
    </location>
</feature>
<dbReference type="Proteomes" id="UP000623958">
    <property type="component" value="Unassembled WGS sequence"/>
</dbReference>
<comment type="caution">
    <text evidence="2">The sequence shown here is derived from an EMBL/GenBank/DDBJ whole genome shotgun (WGS) entry which is preliminary data.</text>
</comment>
<dbReference type="AlphaFoldDB" id="A0A919KI77"/>
<evidence type="ECO:0000259" key="1">
    <source>
        <dbReference type="Pfam" id="PF01979"/>
    </source>
</evidence>
<reference evidence="2" key="1">
    <citation type="journal article" date="2014" name="Int. J. Syst. Evol. Microbiol.">
        <title>Complete genome sequence of Corynebacterium casei LMG S-19264T (=DSM 44701T), isolated from a smear-ripened cheese.</title>
        <authorList>
            <consortium name="US DOE Joint Genome Institute (JGI-PGF)"/>
            <person name="Walter F."/>
            <person name="Albersmeier A."/>
            <person name="Kalinowski J."/>
            <person name="Ruckert C."/>
        </authorList>
    </citation>
    <scope>NUCLEOTIDE SEQUENCE</scope>
    <source>
        <strain evidence="2">JCM 13306</strain>
    </source>
</reference>
<dbReference type="SUPFAM" id="SSF51556">
    <property type="entry name" value="Metallo-dependent hydrolases"/>
    <property type="match status" value="1"/>
</dbReference>
<dbReference type="PANTHER" id="PTHR43135:SF3">
    <property type="entry name" value="ALPHA-D-RIBOSE 1-METHYLPHOSPHONATE 5-TRIPHOSPHATE DIPHOSPHATASE"/>
    <property type="match status" value="1"/>
</dbReference>
<accession>A0A919KI77</accession>
<dbReference type="InterPro" id="IPR011059">
    <property type="entry name" value="Metal-dep_hydrolase_composite"/>
</dbReference>
<dbReference type="EMBL" id="BNBA01000010">
    <property type="protein sequence ID" value="GHH52338.1"/>
    <property type="molecule type" value="Genomic_DNA"/>
</dbReference>
<dbReference type="InterPro" id="IPR006680">
    <property type="entry name" value="Amidohydro-rel"/>
</dbReference>
<keyword evidence="3" id="KW-1185">Reference proteome</keyword>